<evidence type="ECO:0000313" key="2">
    <source>
        <dbReference type="EMBL" id="OQS07111.1"/>
    </source>
</evidence>
<sequence>MSSRRRCTIGALRKGFFFLFLLSISCYYFVWETSLVSQGKPIETYALKKNKVQQNLRVESKQFFLGRVIGNALPPRHDPNRTLDNIRFILENEFNDDPTVQKHWVLNRILDSNVETQLIKLLVQFNASYSRIPFVVDEYAKQHFALFDEDDGKDHLHLNEKLDLWNTKLLVSSIYDTKNLYAMSINHARNNMIDLGITSGAQWILPWDQNCYLTKAAWNKIKADLTTNTDSKYFVTWMDRLRVENQVVLDQNYVPDAWEEPQIIFHKSALARFDEGLRYGRRDKAALLVRLKVPGVWFEWGWSQWEMKRTHQVPVPDCPKPPPSTGFVIRLFSGSAMFEAQANGFHREIARADAVSNMLQSLEAQAMIQTYHYKPSHPILYNMTMFAIMPESLKQLIIVNAERAMLRSKTIRESITDLDVYKHRRWKPEQIEEDMKLQFNRMVYDTTALLFGYIVSNDEAFATKALMLLHGWFIQESTKMQPNPGLSMSADSALLVTHTIPLLIDSIRLFEEYDPERFNIGFAIHISNWMKQFLSALLEFKPRYYFKSQVYHIAMSYEIQVASIASYINDPALYRYHSDTVQSRLLEVPFTVDALRDWTEMSTLATSAGIDIWSFTAPEKPNISLLCKAYAQIILCCNGATAGNAACSKVDDVQVIYRHGWDLLAIALDKCPELNICSTIGTQAAKIIEKETLSSSIEEEERELSWLPYSKLFLTHI</sequence>
<name>A0A1W0AAB3_9STRA</name>
<keyword evidence="3" id="KW-1185">Reference proteome</keyword>
<evidence type="ECO:0000313" key="3">
    <source>
        <dbReference type="Proteomes" id="UP000243217"/>
    </source>
</evidence>
<comment type="caution">
    <text evidence="2">The sequence shown here is derived from an EMBL/GenBank/DDBJ whole genome shotgun (WGS) entry which is preliminary data.</text>
</comment>
<protein>
    <recommendedName>
        <fullName evidence="4">Alginate lyase domain-containing protein</fullName>
    </recommendedName>
</protein>
<proteinExistence type="predicted"/>
<gene>
    <name evidence="2" type="ORF">THRCLA_00873</name>
</gene>
<dbReference type="Proteomes" id="UP000243217">
    <property type="component" value="Unassembled WGS sequence"/>
</dbReference>
<dbReference type="SUPFAM" id="SSF48230">
    <property type="entry name" value="Chondroitin AC/alginate lyase"/>
    <property type="match status" value="1"/>
</dbReference>
<accession>A0A1W0AAB3</accession>
<dbReference type="PROSITE" id="PS51257">
    <property type="entry name" value="PROKAR_LIPOPROTEIN"/>
    <property type="match status" value="1"/>
</dbReference>
<dbReference type="OrthoDB" id="63533at2759"/>
<evidence type="ECO:0008006" key="4">
    <source>
        <dbReference type="Google" id="ProtNLM"/>
    </source>
</evidence>
<dbReference type="EMBL" id="JNBS01000276">
    <property type="protein sequence ID" value="OQS07111.1"/>
    <property type="molecule type" value="Genomic_DNA"/>
</dbReference>
<dbReference type="InterPro" id="IPR008929">
    <property type="entry name" value="Chondroitin_lyas"/>
</dbReference>
<keyword evidence="1" id="KW-0472">Membrane</keyword>
<reference evidence="2 3" key="1">
    <citation type="journal article" date="2014" name="Genome Biol. Evol.">
        <title>The secreted proteins of Achlya hypogyna and Thraustotheca clavata identify the ancestral oomycete secretome and reveal gene acquisitions by horizontal gene transfer.</title>
        <authorList>
            <person name="Misner I."/>
            <person name="Blouin N."/>
            <person name="Leonard G."/>
            <person name="Richards T.A."/>
            <person name="Lane C.E."/>
        </authorList>
    </citation>
    <scope>NUCLEOTIDE SEQUENCE [LARGE SCALE GENOMIC DNA]</scope>
    <source>
        <strain evidence="2 3">ATCC 34112</strain>
    </source>
</reference>
<feature type="transmembrane region" description="Helical" evidence="1">
    <location>
        <begin position="12"/>
        <end position="31"/>
    </location>
</feature>
<keyword evidence="1" id="KW-0812">Transmembrane</keyword>
<organism evidence="2 3">
    <name type="scientific">Thraustotheca clavata</name>
    <dbReference type="NCBI Taxonomy" id="74557"/>
    <lineage>
        <taxon>Eukaryota</taxon>
        <taxon>Sar</taxon>
        <taxon>Stramenopiles</taxon>
        <taxon>Oomycota</taxon>
        <taxon>Saprolegniomycetes</taxon>
        <taxon>Saprolegniales</taxon>
        <taxon>Achlyaceae</taxon>
        <taxon>Thraustotheca</taxon>
    </lineage>
</organism>
<keyword evidence="1" id="KW-1133">Transmembrane helix</keyword>
<dbReference type="AlphaFoldDB" id="A0A1W0AAB3"/>
<dbReference type="Gene3D" id="1.50.10.100">
    <property type="entry name" value="Chondroitin AC/alginate lyase"/>
    <property type="match status" value="1"/>
</dbReference>
<evidence type="ECO:0000256" key="1">
    <source>
        <dbReference type="SAM" id="Phobius"/>
    </source>
</evidence>